<dbReference type="PROSITE" id="PS51257">
    <property type="entry name" value="PROKAR_LIPOPROTEIN"/>
    <property type="match status" value="1"/>
</dbReference>
<dbReference type="GO" id="GO:0008202">
    <property type="term" value="P:steroid metabolic process"/>
    <property type="evidence" value="ECO:0007669"/>
    <property type="project" value="UniProtKB-ARBA"/>
</dbReference>
<dbReference type="PANTHER" id="PTHR43400">
    <property type="entry name" value="FUMARATE REDUCTASE"/>
    <property type="match status" value="1"/>
</dbReference>
<evidence type="ECO:0000256" key="3">
    <source>
        <dbReference type="ARBA" id="ARBA00022827"/>
    </source>
</evidence>
<keyword evidence="2" id="KW-0285">Flavoprotein</keyword>
<evidence type="ECO:0000313" key="7">
    <source>
        <dbReference type="Proteomes" id="UP000564573"/>
    </source>
</evidence>
<accession>A0A839XNQ2</accession>
<evidence type="ECO:0000259" key="5">
    <source>
        <dbReference type="Pfam" id="PF00890"/>
    </source>
</evidence>
<keyword evidence="3" id="KW-0274">FAD</keyword>
<dbReference type="EC" id="1.3.99.5" evidence="6"/>
<dbReference type="AlphaFoldDB" id="A0A839XNQ2"/>
<comment type="cofactor">
    <cofactor evidence="1">
        <name>FAD</name>
        <dbReference type="ChEBI" id="CHEBI:57692"/>
    </cofactor>
</comment>
<evidence type="ECO:0000313" key="6">
    <source>
        <dbReference type="EMBL" id="MBB3664371.1"/>
    </source>
</evidence>
<dbReference type="InterPro" id="IPR050315">
    <property type="entry name" value="FAD-oxidoreductase_2"/>
</dbReference>
<dbReference type="InterPro" id="IPR003953">
    <property type="entry name" value="FAD-dep_OxRdtase_2_FAD-bd"/>
</dbReference>
<gene>
    <name evidence="6" type="ORF">FB384_003275</name>
</gene>
<dbReference type="PRINTS" id="PR00411">
    <property type="entry name" value="PNDRDTASEI"/>
</dbReference>
<dbReference type="SUPFAM" id="SSF56425">
    <property type="entry name" value="Succinate dehydrogenase/fumarate reductase flavoprotein, catalytic domain"/>
    <property type="match status" value="1"/>
</dbReference>
<feature type="domain" description="FAD-dependent oxidoreductase 2 FAD-binding" evidence="5">
    <location>
        <begin position="11"/>
        <end position="498"/>
    </location>
</feature>
<name>A0A839XNQ2_9PSEU</name>
<dbReference type="PANTHER" id="PTHR43400:SF10">
    <property type="entry name" value="3-OXOSTEROID 1-DEHYDROGENASE"/>
    <property type="match status" value="1"/>
</dbReference>
<dbReference type="Pfam" id="PF00890">
    <property type="entry name" value="FAD_binding_2"/>
    <property type="match status" value="1"/>
</dbReference>
<reference evidence="6 7" key="1">
    <citation type="submission" date="2020-08" db="EMBL/GenBank/DDBJ databases">
        <title>Sequencing the genomes of 1000 actinobacteria strains.</title>
        <authorList>
            <person name="Klenk H.-P."/>
        </authorList>
    </citation>
    <scope>NUCLEOTIDE SEQUENCE [LARGE SCALE GENOMIC DNA]</scope>
    <source>
        <strain evidence="6 7">DSM 45267</strain>
    </source>
</reference>
<evidence type="ECO:0000256" key="4">
    <source>
        <dbReference type="ARBA" id="ARBA00023002"/>
    </source>
</evidence>
<proteinExistence type="predicted"/>
<dbReference type="Proteomes" id="UP000564573">
    <property type="component" value="Unassembled WGS sequence"/>
</dbReference>
<keyword evidence="7" id="KW-1185">Reference proteome</keyword>
<dbReference type="SUPFAM" id="SSF51905">
    <property type="entry name" value="FAD/NAD(P)-binding domain"/>
    <property type="match status" value="1"/>
</dbReference>
<evidence type="ECO:0000256" key="1">
    <source>
        <dbReference type="ARBA" id="ARBA00001974"/>
    </source>
</evidence>
<dbReference type="EMBL" id="JACIBS010000001">
    <property type="protein sequence ID" value="MBB3664371.1"/>
    <property type="molecule type" value="Genomic_DNA"/>
</dbReference>
<dbReference type="GO" id="GO:0003865">
    <property type="term" value="F:3-oxo-5-alpha-steroid 4-dehydrogenase activity"/>
    <property type="evidence" value="ECO:0007669"/>
    <property type="project" value="UniProtKB-EC"/>
</dbReference>
<dbReference type="InterPro" id="IPR027477">
    <property type="entry name" value="Succ_DH/fumarate_Rdtase_cat_sf"/>
</dbReference>
<dbReference type="Gene3D" id="3.90.700.10">
    <property type="entry name" value="Succinate dehydrogenase/fumarate reductase flavoprotein, catalytic domain"/>
    <property type="match status" value="1"/>
</dbReference>
<organism evidence="6 7">
    <name type="scientific">Prauserella sediminis</name>
    <dbReference type="NCBI Taxonomy" id="577680"/>
    <lineage>
        <taxon>Bacteria</taxon>
        <taxon>Bacillati</taxon>
        <taxon>Actinomycetota</taxon>
        <taxon>Actinomycetes</taxon>
        <taxon>Pseudonocardiales</taxon>
        <taxon>Pseudonocardiaceae</taxon>
        <taxon>Prauserella</taxon>
        <taxon>Prauserella salsuginis group</taxon>
    </lineage>
</organism>
<protein>
    <submittedName>
        <fullName evidence="6">3-oxo-5alpha-steroid 4-dehydrogenase</fullName>
        <ecNumber evidence="6">1.3.99.5</ecNumber>
    </submittedName>
</protein>
<dbReference type="InterPro" id="IPR036188">
    <property type="entry name" value="FAD/NAD-bd_sf"/>
</dbReference>
<dbReference type="Gene3D" id="3.50.50.60">
    <property type="entry name" value="FAD/NAD(P)-binding domain"/>
    <property type="match status" value="2"/>
</dbReference>
<comment type="caution">
    <text evidence="6">The sequence shown here is derived from an EMBL/GenBank/DDBJ whole genome shotgun (WGS) entry which is preliminary data.</text>
</comment>
<dbReference type="RefSeq" id="WP_183784023.1">
    <property type="nucleotide sequence ID" value="NZ_JACIBS010000001.1"/>
</dbReference>
<keyword evidence="4 6" id="KW-0560">Oxidoreductase</keyword>
<dbReference type="NCBIfam" id="NF005511">
    <property type="entry name" value="PRK07121.1-4"/>
    <property type="match status" value="1"/>
</dbReference>
<sequence>MPHREWDAEADVVIVGFGGAGACAAIDACDRGADVLVLDRFQGGGATAISGGVVYAGGGTQHQRAAGFEDTTEAMLDYLRLETDGVVSDETLARFCEQSPDNLRWLERHGVPFEGSMAPRKTSYPTNEHYLYYSGNELAPPFSDAAVPAPRGHRAKGAGVSGKPLFGALRRAVARRPIAVRTQTKARRLVTDGERIVGVEVSEIGGRVPRGLHRVLAWAGRKLNIYYRPLGRMLDGPVANLERRHGVPRRYRARRGVVLAAGGFVFNRQLVAEHAPAYRRGSSLGTIADDGSGIALGESVGGRADRLHRVSAWRFFNPPLAMVDGVLVNNRGERICNEAYYGARIGDRVARQPDSEAYLIIDARTRAEALRQAPSQTLWFQRLQAEYVLRIGHVRATDLPTLARSRGIDPDGLAHTIEEYNAGAAAGHDRMGKDPAHVHPLSSGPFYAIDCSIRTQPGFPIPMITLGGLTVDETTGAVTREDGSPVPGLYAAGRNAVGVCSESYVSGLSIADCVFSGRRVAAALTEKRFQEEQA</sequence>
<evidence type="ECO:0000256" key="2">
    <source>
        <dbReference type="ARBA" id="ARBA00022630"/>
    </source>
</evidence>